<dbReference type="Gene3D" id="2.130.10.30">
    <property type="entry name" value="Regulator of chromosome condensation 1/beta-lactamase-inhibitor protein II"/>
    <property type="match status" value="2"/>
</dbReference>
<dbReference type="SUPFAM" id="SSF81383">
    <property type="entry name" value="F-box domain"/>
    <property type="match status" value="1"/>
</dbReference>
<proteinExistence type="predicted"/>
<evidence type="ECO:0000313" key="3">
    <source>
        <dbReference type="EMBL" id="GAT45715.1"/>
    </source>
</evidence>
<dbReference type="InterPro" id="IPR009091">
    <property type="entry name" value="RCC1/BLIP-II"/>
</dbReference>
<evidence type="ECO:0000256" key="1">
    <source>
        <dbReference type="PROSITE-ProRule" id="PRU00235"/>
    </source>
</evidence>
<organism evidence="3 4">
    <name type="scientific">Mycena chlorophos</name>
    <name type="common">Agaric fungus</name>
    <name type="synonym">Agaricus chlorophos</name>
    <dbReference type="NCBI Taxonomy" id="658473"/>
    <lineage>
        <taxon>Eukaryota</taxon>
        <taxon>Fungi</taxon>
        <taxon>Dikarya</taxon>
        <taxon>Basidiomycota</taxon>
        <taxon>Agaricomycotina</taxon>
        <taxon>Agaricomycetes</taxon>
        <taxon>Agaricomycetidae</taxon>
        <taxon>Agaricales</taxon>
        <taxon>Marasmiineae</taxon>
        <taxon>Mycenaceae</taxon>
        <taxon>Mycena</taxon>
    </lineage>
</organism>
<dbReference type="SUPFAM" id="SSF50985">
    <property type="entry name" value="RCC1/BLIP-II"/>
    <property type="match status" value="1"/>
</dbReference>
<gene>
    <name evidence="3" type="ORF">MCHLO_03279</name>
</gene>
<feature type="repeat" description="RCC1" evidence="1">
    <location>
        <begin position="427"/>
        <end position="480"/>
    </location>
</feature>
<sequence length="645" mass="69745">MPLELLLDNLLMIMPIESVLQLASTNKFFATLCADELLWQRRLKADFNFSDAGTARTSGWRFIYKNIYNPKGGPAPLITVQTKNLFVQSDQSSSGGTDPSPICCAHRAFSRTQNSNRENANGRLGLGNKPRKRIGGSGVPFPTRLRIPGVRIVNLNTGGMSFHALDSEGRVWVWGTLNGQIGALNSDGFSEPGKAAPTPLRLDLPSRITEVRCGRLHSLALDAKSQVWNFVNWGRPFVLASNHLLHDSKPVQVECGWNFSSLLTKSGEIFVWWPLSGRMAEQIGSKNAEMDETKEAKANASDGAIPCVPWTLEVSDLDRLPPLPRLPTLADTGDDPDERDQLKIIKIAAMDALLIALTNHGHVVLFRGLESEETLRSLGAWTYLPHFSELNSVRETPPFAASNDSTTGPGIAAPQTLKITHISAHFLKFFAYSTGSSSVVLMGSTETTEDTQPHIEPALQNKSVISVLVGDWHYAALTETGQLFTWGGYSSGALGLGDPMKIPAGAPGGFTTEEARLQAQERGFGTPQNTTQAVPTEVRFDHGRKTPKNRFCLAASASGWQTGALVIDLQKDNDDEDDSEEEDVEEDEFVSGPLGQRGRGGIGHLPIAHLPFPGRGGIGGGIFRVGFAGRGAGRGRGRGQPPPSS</sequence>
<feature type="repeat" description="RCC1" evidence="1">
    <location>
        <begin position="169"/>
        <end position="224"/>
    </location>
</feature>
<name>A0ABQ0L3I5_MYCCL</name>
<dbReference type="InterPro" id="IPR000408">
    <property type="entry name" value="Reg_chr_condens"/>
</dbReference>
<evidence type="ECO:0000256" key="2">
    <source>
        <dbReference type="SAM" id="MobiDB-lite"/>
    </source>
</evidence>
<feature type="compositionally biased region" description="Acidic residues" evidence="2">
    <location>
        <begin position="573"/>
        <end position="589"/>
    </location>
</feature>
<feature type="region of interest" description="Disordered" evidence="2">
    <location>
        <begin position="114"/>
        <end position="138"/>
    </location>
</feature>
<protein>
    <submittedName>
        <fullName evidence="3">RCC1/BLIP-II protein</fullName>
    </submittedName>
</protein>
<reference evidence="3" key="1">
    <citation type="submission" date="2014-09" db="EMBL/GenBank/DDBJ databases">
        <title>Genome sequence of the luminous mushroom Mycena chlorophos for searching fungal bioluminescence genes.</title>
        <authorList>
            <person name="Tanaka Y."/>
            <person name="Kasuga D."/>
            <person name="Oba Y."/>
            <person name="Hase S."/>
            <person name="Sato K."/>
            <person name="Oba Y."/>
            <person name="Sakakibara Y."/>
        </authorList>
    </citation>
    <scope>NUCLEOTIDE SEQUENCE</scope>
</reference>
<feature type="region of interest" description="Disordered" evidence="2">
    <location>
        <begin position="572"/>
        <end position="598"/>
    </location>
</feature>
<accession>A0ABQ0L3I5</accession>
<dbReference type="PROSITE" id="PS50012">
    <property type="entry name" value="RCC1_3"/>
    <property type="match status" value="2"/>
</dbReference>
<dbReference type="EMBL" id="DF841693">
    <property type="protein sequence ID" value="GAT45715.1"/>
    <property type="molecule type" value="Genomic_DNA"/>
</dbReference>
<dbReference type="Proteomes" id="UP000815677">
    <property type="component" value="Unassembled WGS sequence"/>
</dbReference>
<dbReference type="PANTHER" id="PTHR45982">
    <property type="entry name" value="REGULATOR OF CHROMOSOME CONDENSATION"/>
    <property type="match status" value="1"/>
</dbReference>
<dbReference type="PANTHER" id="PTHR45982:SF3">
    <property type="entry name" value="F-BOX PROTEIN POF9"/>
    <property type="match status" value="1"/>
</dbReference>
<dbReference type="InterPro" id="IPR051553">
    <property type="entry name" value="Ran_GTPase-activating"/>
</dbReference>
<dbReference type="InterPro" id="IPR036047">
    <property type="entry name" value="F-box-like_dom_sf"/>
</dbReference>
<keyword evidence="4" id="KW-1185">Reference proteome</keyword>
<evidence type="ECO:0000313" key="4">
    <source>
        <dbReference type="Proteomes" id="UP000815677"/>
    </source>
</evidence>